<accession>A0AAN0RPN1</accession>
<dbReference type="GO" id="GO:0018583">
    <property type="term" value="F:biphenyl-2,3-diol 1,2-dioxygenase activity"/>
    <property type="evidence" value="ECO:0007669"/>
    <property type="project" value="UniProtKB-EC"/>
</dbReference>
<dbReference type="AlphaFoldDB" id="A0AAN0RPN1"/>
<dbReference type="EC" id="1.13.11.39" evidence="2"/>
<dbReference type="Gene3D" id="3.10.180.10">
    <property type="entry name" value="2,3-Dihydroxybiphenyl 1,2-Dioxygenase, domain 1"/>
    <property type="match status" value="2"/>
</dbReference>
<protein>
    <submittedName>
        <fullName evidence="2">Biphenyl-2,3-diol 1,2-dioxygenase</fullName>
        <ecNumber evidence="2">1.13.11.39</ecNumber>
    </submittedName>
</protein>
<dbReference type="PROSITE" id="PS51819">
    <property type="entry name" value="VOC"/>
    <property type="match status" value="2"/>
</dbReference>
<dbReference type="Proteomes" id="UP000029413">
    <property type="component" value="Chromosome 1"/>
</dbReference>
<organism evidence="2 3">
    <name type="scientific">Burkholderia cenocepacia</name>
    <dbReference type="NCBI Taxonomy" id="95486"/>
    <lineage>
        <taxon>Bacteria</taxon>
        <taxon>Pseudomonadati</taxon>
        <taxon>Pseudomonadota</taxon>
        <taxon>Betaproteobacteria</taxon>
        <taxon>Burkholderiales</taxon>
        <taxon>Burkholderiaceae</taxon>
        <taxon>Burkholderia</taxon>
        <taxon>Burkholderia cepacia complex</taxon>
    </lineage>
</organism>
<evidence type="ECO:0000259" key="1">
    <source>
        <dbReference type="PROSITE" id="PS51819"/>
    </source>
</evidence>
<keyword evidence="3" id="KW-1185">Reference proteome</keyword>
<evidence type="ECO:0000313" key="2">
    <source>
        <dbReference type="EMBL" id="AIO31363.1"/>
    </source>
</evidence>
<dbReference type="Pfam" id="PF22632">
    <property type="entry name" value="BphC_D1"/>
    <property type="match status" value="1"/>
</dbReference>
<feature type="domain" description="VOC" evidence="1">
    <location>
        <begin position="145"/>
        <end position="265"/>
    </location>
</feature>
<sequence>MKVTKLAYVGTHASDLDAWKDYAPQVLGLEVSRDSSDKLLYLRADERHHRLSIHPGESDDIAYIGWEVANHEALDAMASRLDRSGIKVQRGTASDLVERRVLDLVYFTCPHTGVRMELTIGNEVVFNPRFVPTRPLTGFKTGELGLGHVVLYVTADLRKVVDFYVKTLGFGISDWVVNPEGIPLAAFLHCNARHHSLALIFYPPAPRKIQHVFFETNSLDDVGTTYDLCRAQEIAATGIGRHPNDRSVSFYFRNPSRWFIEYGWDLRTVDPQNVTEESYVLRPGIGWGHDGLRNLEDGSKPLK</sequence>
<dbReference type="Pfam" id="PF00903">
    <property type="entry name" value="Glyoxalase"/>
    <property type="match status" value="1"/>
</dbReference>
<keyword evidence="2" id="KW-0560">Oxidoreductase</keyword>
<dbReference type="InterPro" id="IPR004360">
    <property type="entry name" value="Glyas_Fos-R_dOase_dom"/>
</dbReference>
<dbReference type="EMBL" id="CP007783">
    <property type="protein sequence ID" value="AIO31363.1"/>
    <property type="molecule type" value="Genomic_DNA"/>
</dbReference>
<dbReference type="CDD" id="cd07252">
    <property type="entry name" value="BphC1-RGP6_N_like"/>
    <property type="match status" value="1"/>
</dbReference>
<feature type="domain" description="VOC" evidence="1">
    <location>
        <begin position="5"/>
        <end position="121"/>
    </location>
</feature>
<dbReference type="InterPro" id="IPR029068">
    <property type="entry name" value="Glyas_Bleomycin-R_OHBP_Dase"/>
</dbReference>
<gene>
    <name evidence="2" type="primary">bphC</name>
    <name evidence="2" type="ORF">DM39_2022</name>
</gene>
<name>A0AAN0RPN1_9BURK</name>
<proteinExistence type="predicted"/>
<reference evidence="2 3" key="1">
    <citation type="submission" date="2014-05" db="EMBL/GenBank/DDBJ databases">
        <authorList>
            <person name="Bishop-Lilly K.A."/>
            <person name="Broomall S.M."/>
            <person name="Chain P.S."/>
            <person name="Chertkov O."/>
            <person name="Coyne S.R."/>
            <person name="Daligault H.E."/>
            <person name="Davenport K.W."/>
            <person name="Erkkila T."/>
            <person name="Frey K.G."/>
            <person name="Gibbons H.S."/>
            <person name="Gu W."/>
            <person name="Jaissle J."/>
            <person name="Johnson S.L."/>
            <person name="Koroleva G.I."/>
            <person name="Ladner J.T."/>
            <person name="Lo C.-C."/>
            <person name="Minogue T.D."/>
            <person name="Munk C."/>
            <person name="Palacios G.F."/>
            <person name="Redden C.L."/>
            <person name="Rosenzweig C.N."/>
            <person name="Scholz M.B."/>
            <person name="Teshima H."/>
            <person name="Xu Y."/>
        </authorList>
    </citation>
    <scope>NUCLEOTIDE SEQUENCE [LARGE SCALE GENOMIC DNA]</scope>
    <source>
        <strain evidence="2 3">DDS 22E-1</strain>
    </source>
</reference>
<evidence type="ECO:0000313" key="3">
    <source>
        <dbReference type="Proteomes" id="UP000029413"/>
    </source>
</evidence>
<dbReference type="KEGG" id="bcen:DM39_2022"/>
<dbReference type="SUPFAM" id="SSF54593">
    <property type="entry name" value="Glyoxalase/Bleomycin resistance protein/Dihydroxybiphenyl dioxygenase"/>
    <property type="match status" value="1"/>
</dbReference>
<dbReference type="InterPro" id="IPR037523">
    <property type="entry name" value="VOC_core"/>
</dbReference>